<feature type="domain" description="F-box" evidence="1">
    <location>
        <begin position="37"/>
        <end position="87"/>
    </location>
</feature>
<dbReference type="InterPro" id="IPR001810">
    <property type="entry name" value="F-box_dom"/>
</dbReference>
<dbReference type="InterPro" id="IPR036047">
    <property type="entry name" value="F-box-like_dom_sf"/>
</dbReference>
<proteinExistence type="predicted"/>
<dbReference type="PANTHER" id="PTHR31672">
    <property type="entry name" value="BNACNNG10540D PROTEIN"/>
    <property type="match status" value="1"/>
</dbReference>
<comment type="caution">
    <text evidence="2">The sequence shown here is derived from an EMBL/GenBank/DDBJ whole genome shotgun (WGS) entry which is preliminary data.</text>
</comment>
<sequence>MALSLQRYTWTEQNSRFTQLLKERSREQKERSMAIRIETAVHLPESLIIEVLSWLPVKELLQYKSVNKTWHAIISSPYFISKHLKNYYHRGNNQVWNGCLLIQRYVAQAELQVFELFLDRTPRVLADEVLYGVSAIIWQHILH</sequence>
<dbReference type="Proteomes" id="UP001152523">
    <property type="component" value="Unassembled WGS sequence"/>
</dbReference>
<evidence type="ECO:0000313" key="3">
    <source>
        <dbReference type="Proteomes" id="UP001152523"/>
    </source>
</evidence>
<dbReference type="PROSITE" id="PS50181">
    <property type="entry name" value="FBOX"/>
    <property type="match status" value="1"/>
</dbReference>
<accession>A0AAV0DWY7</accession>
<reference evidence="2" key="1">
    <citation type="submission" date="2022-07" db="EMBL/GenBank/DDBJ databases">
        <authorList>
            <person name="Macas J."/>
            <person name="Novak P."/>
            <person name="Neumann P."/>
        </authorList>
    </citation>
    <scope>NUCLEOTIDE SEQUENCE</scope>
</reference>
<dbReference type="CDD" id="cd22157">
    <property type="entry name" value="F-box_AtFBW1-like"/>
    <property type="match status" value="1"/>
</dbReference>
<keyword evidence="3" id="KW-1185">Reference proteome</keyword>
<dbReference type="AlphaFoldDB" id="A0AAV0DWY7"/>
<dbReference type="InterPro" id="IPR050796">
    <property type="entry name" value="SCF_F-box_component"/>
</dbReference>
<dbReference type="SUPFAM" id="SSF81383">
    <property type="entry name" value="F-box domain"/>
    <property type="match status" value="1"/>
</dbReference>
<dbReference type="EMBL" id="CAMAPF010000145">
    <property type="protein sequence ID" value="CAH9107657.1"/>
    <property type="molecule type" value="Genomic_DNA"/>
</dbReference>
<gene>
    <name evidence="2" type="ORF">CEPIT_LOCUS18073</name>
</gene>
<evidence type="ECO:0000313" key="2">
    <source>
        <dbReference type="EMBL" id="CAH9107657.1"/>
    </source>
</evidence>
<dbReference type="SMART" id="SM00256">
    <property type="entry name" value="FBOX"/>
    <property type="match status" value="1"/>
</dbReference>
<protein>
    <recommendedName>
        <fullName evidence="1">F-box domain-containing protein</fullName>
    </recommendedName>
</protein>
<dbReference type="PANTHER" id="PTHR31672:SF13">
    <property type="entry name" value="F-BOX PROTEIN CPR30-LIKE"/>
    <property type="match status" value="1"/>
</dbReference>
<evidence type="ECO:0000259" key="1">
    <source>
        <dbReference type="PROSITE" id="PS50181"/>
    </source>
</evidence>
<organism evidence="2 3">
    <name type="scientific">Cuscuta epithymum</name>
    <dbReference type="NCBI Taxonomy" id="186058"/>
    <lineage>
        <taxon>Eukaryota</taxon>
        <taxon>Viridiplantae</taxon>
        <taxon>Streptophyta</taxon>
        <taxon>Embryophyta</taxon>
        <taxon>Tracheophyta</taxon>
        <taxon>Spermatophyta</taxon>
        <taxon>Magnoliopsida</taxon>
        <taxon>eudicotyledons</taxon>
        <taxon>Gunneridae</taxon>
        <taxon>Pentapetalae</taxon>
        <taxon>asterids</taxon>
        <taxon>lamiids</taxon>
        <taxon>Solanales</taxon>
        <taxon>Convolvulaceae</taxon>
        <taxon>Cuscuteae</taxon>
        <taxon>Cuscuta</taxon>
        <taxon>Cuscuta subgen. Cuscuta</taxon>
    </lineage>
</organism>
<dbReference type="Gene3D" id="1.20.1280.50">
    <property type="match status" value="1"/>
</dbReference>
<dbReference type="Pfam" id="PF00646">
    <property type="entry name" value="F-box"/>
    <property type="match status" value="1"/>
</dbReference>
<name>A0AAV0DWY7_9ASTE</name>